<dbReference type="Proteomes" id="UP001345691">
    <property type="component" value="Unassembled WGS sequence"/>
</dbReference>
<proteinExistence type="predicted"/>
<protein>
    <submittedName>
        <fullName evidence="1">Uncharacterized protein</fullName>
    </submittedName>
</protein>
<evidence type="ECO:0000313" key="1">
    <source>
        <dbReference type="EMBL" id="KAK5053526.1"/>
    </source>
</evidence>
<dbReference type="EMBL" id="JAVRRF010000025">
    <property type="protein sequence ID" value="KAK5053526.1"/>
    <property type="molecule type" value="Genomic_DNA"/>
</dbReference>
<sequence>MWASESVIGKNKYGMKDTDWERRFACENMPAKMKSLNTQLRKRGLEMVEESYDANLGPVYTINAMKPGVTNSDVAYKLYYIAETAKWSASRRKAIEKASNRIAAREAEVKTESSESE</sequence>
<name>A0ABR0J0I0_9EURO</name>
<keyword evidence="2" id="KW-1185">Reference proteome</keyword>
<comment type="caution">
    <text evidence="1">The sequence shown here is derived from an EMBL/GenBank/DDBJ whole genome shotgun (WGS) entry which is preliminary data.</text>
</comment>
<evidence type="ECO:0000313" key="2">
    <source>
        <dbReference type="Proteomes" id="UP001345691"/>
    </source>
</evidence>
<reference evidence="1 2" key="1">
    <citation type="submission" date="2023-08" db="EMBL/GenBank/DDBJ databases">
        <title>Black Yeasts Isolated from many extreme environments.</title>
        <authorList>
            <person name="Coleine C."/>
            <person name="Stajich J.E."/>
            <person name="Selbmann L."/>
        </authorList>
    </citation>
    <scope>NUCLEOTIDE SEQUENCE [LARGE SCALE GENOMIC DNA]</scope>
    <source>
        <strain evidence="1 2">CCFEE 6328</strain>
    </source>
</reference>
<organism evidence="1 2">
    <name type="scientific">Exophiala sideris</name>
    <dbReference type="NCBI Taxonomy" id="1016849"/>
    <lineage>
        <taxon>Eukaryota</taxon>
        <taxon>Fungi</taxon>
        <taxon>Dikarya</taxon>
        <taxon>Ascomycota</taxon>
        <taxon>Pezizomycotina</taxon>
        <taxon>Eurotiomycetes</taxon>
        <taxon>Chaetothyriomycetidae</taxon>
        <taxon>Chaetothyriales</taxon>
        <taxon>Herpotrichiellaceae</taxon>
        <taxon>Exophiala</taxon>
    </lineage>
</organism>
<accession>A0ABR0J0I0</accession>
<gene>
    <name evidence="1" type="ORF">LTR69_009170</name>
</gene>